<dbReference type="AlphaFoldDB" id="A0A857DL61"/>
<dbReference type="RefSeq" id="WP_019225276.1">
    <property type="nucleotide sequence ID" value="NZ_CP046996.1"/>
</dbReference>
<evidence type="ECO:0000313" key="1">
    <source>
        <dbReference type="EMBL" id="QHA01318.1"/>
    </source>
</evidence>
<dbReference type="Proteomes" id="UP000430508">
    <property type="component" value="Chromosome"/>
</dbReference>
<dbReference type="Pfam" id="PF00132">
    <property type="entry name" value="Hexapep"/>
    <property type="match status" value="1"/>
</dbReference>
<dbReference type="PANTHER" id="PTHR13061">
    <property type="entry name" value="DYNACTIN SUBUNIT P25"/>
    <property type="match status" value="1"/>
</dbReference>
<protein>
    <submittedName>
        <fullName evidence="1">Gamma carbonic anhydrase family protein</fullName>
    </submittedName>
</protein>
<evidence type="ECO:0000313" key="2">
    <source>
        <dbReference type="Proteomes" id="UP000430508"/>
    </source>
</evidence>
<name>A0A857DL61_9FIRM</name>
<organism evidence="1 2">
    <name type="scientific">Dehalobacter restrictus</name>
    <dbReference type="NCBI Taxonomy" id="55583"/>
    <lineage>
        <taxon>Bacteria</taxon>
        <taxon>Bacillati</taxon>
        <taxon>Bacillota</taxon>
        <taxon>Clostridia</taxon>
        <taxon>Eubacteriales</taxon>
        <taxon>Desulfitobacteriaceae</taxon>
        <taxon>Dehalobacter</taxon>
    </lineage>
</organism>
<dbReference type="SUPFAM" id="SSF51161">
    <property type="entry name" value="Trimeric LpxA-like enzymes"/>
    <property type="match status" value="1"/>
</dbReference>
<dbReference type="EMBL" id="CP046996">
    <property type="protein sequence ID" value="QHA01318.1"/>
    <property type="molecule type" value="Genomic_DNA"/>
</dbReference>
<dbReference type="InterPro" id="IPR011004">
    <property type="entry name" value="Trimer_LpxA-like_sf"/>
</dbReference>
<reference evidence="1 2" key="1">
    <citation type="submission" date="2019-12" db="EMBL/GenBank/DDBJ databases">
        <title>Sequence classification of anaerobic respiratory reductive dehalogenases: First we see many, then we see few.</title>
        <authorList>
            <person name="Molenda O."/>
            <person name="Puentes Jacome L.A."/>
            <person name="Cao X."/>
            <person name="Nesbo C.L."/>
            <person name="Tang S."/>
            <person name="Morson N."/>
            <person name="Patron J."/>
            <person name="Lomheim L."/>
            <person name="Wishart D.S."/>
            <person name="Edwards E.A."/>
        </authorList>
    </citation>
    <scope>NUCLEOTIDE SEQUENCE [LARGE SCALE GENOMIC DNA]</scope>
    <source>
        <strain evidence="1 2">12DCA</strain>
    </source>
</reference>
<proteinExistence type="predicted"/>
<dbReference type="InterPro" id="IPR001451">
    <property type="entry name" value="Hexapep"/>
</dbReference>
<gene>
    <name evidence="1" type="ORF">GQ588_12035</name>
</gene>
<accession>A0A857DL61</accession>
<dbReference type="Gene3D" id="2.160.10.10">
    <property type="entry name" value="Hexapeptide repeat proteins"/>
    <property type="match status" value="1"/>
</dbReference>
<dbReference type="PANTHER" id="PTHR13061:SF29">
    <property type="entry name" value="GAMMA CARBONIC ANHYDRASE-LIKE 1, MITOCHONDRIAL-RELATED"/>
    <property type="match status" value="1"/>
</dbReference>
<dbReference type="CDD" id="cd04645">
    <property type="entry name" value="LbH_gamma_CA_like"/>
    <property type="match status" value="1"/>
</dbReference>
<sequence length="182" mass="19656">MIIPYQGVRPSVAETVYVADGAKIIGSVTIGDHASIWFNCVLRGDIAPITIGQRTNIQDLSVIHVNTDLPTLIEDEVSVGHGCILHSCTIRKGSLIGMGAIIMNEAVIGENSIVGAGSLVPDRKIFPSNSLILGSPARVIREITPEELISIRQIAERYVAKGQEYLVQGYPISSLSFPSEFW</sequence>
<dbReference type="InterPro" id="IPR050484">
    <property type="entry name" value="Transf_Hexapept/Carb_Anhydrase"/>
</dbReference>
<dbReference type="InterPro" id="IPR047324">
    <property type="entry name" value="LbH_gamma_CA-like"/>
</dbReference>